<dbReference type="InterPro" id="IPR027477">
    <property type="entry name" value="Succ_DH/fumarate_Rdtase_cat_sf"/>
</dbReference>
<organism evidence="6 7">
    <name type="scientific">Mesosutterella porci</name>
    <dbReference type="NCBI Taxonomy" id="2915351"/>
    <lineage>
        <taxon>Bacteria</taxon>
        <taxon>Pseudomonadati</taxon>
        <taxon>Pseudomonadota</taxon>
        <taxon>Betaproteobacteria</taxon>
        <taxon>Burkholderiales</taxon>
        <taxon>Sutterellaceae</taxon>
        <taxon>Mesosutterella</taxon>
    </lineage>
</organism>
<dbReference type="PANTHER" id="PTHR43400:SF10">
    <property type="entry name" value="3-OXOSTEROID 1-DEHYDROGENASE"/>
    <property type="match status" value="1"/>
</dbReference>
<evidence type="ECO:0000259" key="5">
    <source>
        <dbReference type="Pfam" id="PF00890"/>
    </source>
</evidence>
<dbReference type="PANTHER" id="PTHR43400">
    <property type="entry name" value="FUMARATE REDUCTASE"/>
    <property type="match status" value="1"/>
</dbReference>
<name>A0ABS9MPJ7_9BURK</name>
<evidence type="ECO:0000256" key="3">
    <source>
        <dbReference type="ARBA" id="ARBA00022827"/>
    </source>
</evidence>
<comment type="caution">
    <text evidence="6">The sequence shown here is derived from an EMBL/GenBank/DDBJ whole genome shotgun (WGS) entry which is preliminary data.</text>
</comment>
<accession>A0ABS9MPJ7</accession>
<evidence type="ECO:0000313" key="7">
    <source>
        <dbReference type="Proteomes" id="UP001297600"/>
    </source>
</evidence>
<dbReference type="Pfam" id="PF00890">
    <property type="entry name" value="FAD_binding_2"/>
    <property type="match status" value="1"/>
</dbReference>
<keyword evidence="3" id="KW-0274">FAD</keyword>
<comment type="cofactor">
    <cofactor evidence="1">
        <name>FAD</name>
        <dbReference type="ChEBI" id="CHEBI:57692"/>
    </cofactor>
</comment>
<feature type="domain" description="FAD-dependent oxidoreductase 2 FAD-binding" evidence="5">
    <location>
        <begin position="12"/>
        <end position="412"/>
    </location>
</feature>
<dbReference type="InterPro" id="IPR036188">
    <property type="entry name" value="FAD/NAD-bd_sf"/>
</dbReference>
<dbReference type="EMBL" id="JAKNCT010000003">
    <property type="protein sequence ID" value="MCG5030541.1"/>
    <property type="molecule type" value="Genomic_DNA"/>
</dbReference>
<protein>
    <submittedName>
        <fullName evidence="6">FAD-dependent oxidoreductase</fullName>
    </submittedName>
</protein>
<dbReference type="SUPFAM" id="SSF56425">
    <property type="entry name" value="Succinate dehydrogenase/fumarate reductase flavoprotein, catalytic domain"/>
    <property type="match status" value="1"/>
</dbReference>
<dbReference type="SUPFAM" id="SSF51905">
    <property type="entry name" value="FAD/NAD(P)-binding domain"/>
    <property type="match status" value="1"/>
</dbReference>
<dbReference type="RefSeq" id="WP_237978230.1">
    <property type="nucleotide sequence ID" value="NZ_JAKNCT010000003.1"/>
</dbReference>
<evidence type="ECO:0000256" key="1">
    <source>
        <dbReference type="ARBA" id="ARBA00001974"/>
    </source>
</evidence>
<gene>
    <name evidence="6" type="ORF">MAF45_03660</name>
</gene>
<evidence type="ECO:0000313" key="6">
    <source>
        <dbReference type="EMBL" id="MCG5030541.1"/>
    </source>
</evidence>
<keyword evidence="2" id="KW-0285">Flavoprotein</keyword>
<evidence type="ECO:0000256" key="4">
    <source>
        <dbReference type="ARBA" id="ARBA00023002"/>
    </source>
</evidence>
<reference evidence="6 7" key="1">
    <citation type="submission" date="2022-02" db="EMBL/GenBank/DDBJ databases">
        <title>Mesosutterella porci, a novel member of the family Sutterellaceae from pig feces.</title>
        <authorList>
            <person name="Wylensek D."/>
            <person name="Clavel T."/>
        </authorList>
    </citation>
    <scope>NUCLEOTIDE SEQUENCE [LARGE SCALE GENOMIC DNA]</scope>
    <source>
        <strain evidence="7">oilRF-744-wt-GAM-9</strain>
    </source>
</reference>
<evidence type="ECO:0000256" key="2">
    <source>
        <dbReference type="ARBA" id="ARBA00022630"/>
    </source>
</evidence>
<proteinExistence type="predicted"/>
<dbReference type="Gene3D" id="3.50.50.60">
    <property type="entry name" value="FAD/NAD(P)-binding domain"/>
    <property type="match status" value="1"/>
</dbReference>
<keyword evidence="7" id="KW-1185">Reference proteome</keyword>
<dbReference type="Gene3D" id="3.90.700.10">
    <property type="entry name" value="Succinate dehydrogenase/fumarate reductase flavoprotein, catalytic domain"/>
    <property type="match status" value="1"/>
</dbReference>
<dbReference type="Proteomes" id="UP001297600">
    <property type="component" value="Unassembled WGS sequence"/>
</dbReference>
<dbReference type="InterPro" id="IPR050315">
    <property type="entry name" value="FAD-oxidoreductase_2"/>
</dbReference>
<dbReference type="InterPro" id="IPR003953">
    <property type="entry name" value="FAD-dep_OxRdtase_2_FAD-bd"/>
</dbReference>
<sequence length="445" mass="48753">MRRDGSRNRGKECRRKVCILDKMPRPSGNTIFSGGIINAAGTYVQKQEGVNDSLDAFYADMMKVSQDRGDPALTKMYVEKSAEAVQWLTGECGIKFRKLEKESWPMLQRGHVVDGPLKPHGAQLAKQMLDRVKALGIPVFFNTKVIEITRSEVLHATGVKAVDEDEELVTFKARGGVIVCTGGFHNNKELICRYMGGDVAWMPIRGSTCITGENITLTEPFNPMYVNMDQFHGGPIHGPTRANPSIMVNYGILVKQDGTRFIDEVNTYVYVAKAMPKLIPNNWAFIIIDDQVTNISTVQDRINRYQRNHAPIYTGNTIAELARNAHIPEATLVKVVDQYNAAIKAGKGGTLNPPNTLKGARLLVKPPFRAFPFQGGMTATFGGPKISLKGEVLNTEGRPIPGLYAAGNAIGGLLYKDYIGGSQLCAAIIWGRESARSAAARAKKA</sequence>
<keyword evidence="4" id="KW-0560">Oxidoreductase</keyword>